<dbReference type="OrthoDB" id="10299461at2759"/>
<comment type="caution">
    <text evidence="2">The sequence shown here is derived from an EMBL/GenBank/DDBJ whole genome shotgun (WGS) entry which is preliminary data.</text>
</comment>
<name>A0A317W801_ASPEC</name>
<dbReference type="GeneID" id="37048392"/>
<dbReference type="AlphaFoldDB" id="A0A317W801"/>
<proteinExistence type="predicted"/>
<protein>
    <submittedName>
        <fullName evidence="2">Uncharacterized protein</fullName>
    </submittedName>
</protein>
<dbReference type="EMBL" id="MSFU01000004">
    <property type="protein sequence ID" value="PWY81362.1"/>
    <property type="molecule type" value="Genomic_DNA"/>
</dbReference>
<feature type="compositionally biased region" description="Basic and acidic residues" evidence="1">
    <location>
        <begin position="7"/>
        <end position="26"/>
    </location>
</feature>
<evidence type="ECO:0000313" key="2">
    <source>
        <dbReference type="EMBL" id="PWY81362.1"/>
    </source>
</evidence>
<dbReference type="VEuPathDB" id="FungiDB:BO83DRAFT_175046"/>
<reference evidence="2" key="1">
    <citation type="submission" date="2016-12" db="EMBL/GenBank/DDBJ databases">
        <title>The genomes of Aspergillus section Nigri reveals drivers in fungal speciation.</title>
        <authorList>
            <consortium name="DOE Joint Genome Institute"/>
            <person name="Vesth T.C."/>
            <person name="Nybo J."/>
            <person name="Theobald S."/>
            <person name="Brandl J."/>
            <person name="Frisvad J.C."/>
            <person name="Nielsen K.F."/>
            <person name="Lyhne E.K."/>
            <person name="Kogle M.E."/>
            <person name="Kuo A."/>
            <person name="Riley R."/>
            <person name="Clum A."/>
            <person name="Nolan M."/>
            <person name="Lipzen A."/>
            <person name="Salamov A."/>
            <person name="Henrissat B."/>
            <person name="Wiebenga A."/>
            <person name="De vries R.P."/>
            <person name="Grigoriev I.V."/>
            <person name="Mortensen U.H."/>
            <person name="Andersen M.R."/>
            <person name="Baker S.E."/>
        </authorList>
    </citation>
    <scope>NUCLEOTIDE SEQUENCE</scope>
    <source>
        <strain evidence="2">CBS 122712</strain>
    </source>
</reference>
<accession>A0A317W801</accession>
<evidence type="ECO:0000256" key="1">
    <source>
        <dbReference type="SAM" id="MobiDB-lite"/>
    </source>
</evidence>
<sequence length="198" mass="22732">MGMTTHGLERHHPGNLRDKKISEEFRYPTSPPSDRPGQFMQYIRSIRVMKEDWISPDHSRGIVSYLTILINEGAMLGNPDVSCNQFASRGRAVQGLTISITVNPINNVRQCRSVSFVDILLLSFDFSDNTPRDANQGPSRPMIVWPRRGSRKVKRPPHTRRRLTTGGLMRITNNEPRMNRVNVHRMHSCWCCTRLHSV</sequence>
<dbReference type="Proteomes" id="UP000246171">
    <property type="component" value="Unassembled WGS sequence"/>
</dbReference>
<gene>
    <name evidence="2" type="ORF">BO83DRAFT_175046</name>
</gene>
<keyword evidence="3" id="KW-1185">Reference proteome</keyword>
<dbReference type="RefSeq" id="XP_025391785.1">
    <property type="nucleotide sequence ID" value="XM_025526430.1"/>
</dbReference>
<organism evidence="2 3">
    <name type="scientific">Aspergillus eucalypticola (strain CBS 122712 / IBT 29274)</name>
    <dbReference type="NCBI Taxonomy" id="1448314"/>
    <lineage>
        <taxon>Eukaryota</taxon>
        <taxon>Fungi</taxon>
        <taxon>Dikarya</taxon>
        <taxon>Ascomycota</taxon>
        <taxon>Pezizomycotina</taxon>
        <taxon>Eurotiomycetes</taxon>
        <taxon>Eurotiomycetidae</taxon>
        <taxon>Eurotiales</taxon>
        <taxon>Aspergillaceae</taxon>
        <taxon>Aspergillus</taxon>
        <taxon>Aspergillus subgen. Circumdati</taxon>
    </lineage>
</organism>
<evidence type="ECO:0000313" key="3">
    <source>
        <dbReference type="Proteomes" id="UP000246171"/>
    </source>
</evidence>
<feature type="region of interest" description="Disordered" evidence="1">
    <location>
        <begin position="1"/>
        <end position="36"/>
    </location>
</feature>